<keyword evidence="3" id="KW-1185">Reference proteome</keyword>
<evidence type="ECO:0000313" key="3">
    <source>
        <dbReference type="Proteomes" id="UP000887159"/>
    </source>
</evidence>
<name>A0A8X7BEI4_TRICX</name>
<gene>
    <name evidence="2" type="primary">NCL1_24548</name>
    <name evidence="2" type="ORF">TNCV_1970531</name>
</gene>
<reference evidence="2" key="1">
    <citation type="submission" date="2020-08" db="EMBL/GenBank/DDBJ databases">
        <title>Multicomponent nature underlies the extraordinary mechanical properties of spider dragline silk.</title>
        <authorList>
            <person name="Kono N."/>
            <person name="Nakamura H."/>
            <person name="Mori M."/>
            <person name="Yoshida Y."/>
            <person name="Ohtoshi R."/>
            <person name="Malay A.D."/>
            <person name="Moran D.A.P."/>
            <person name="Tomita M."/>
            <person name="Numata K."/>
            <person name="Arakawa K."/>
        </authorList>
    </citation>
    <scope>NUCLEOTIDE SEQUENCE</scope>
</reference>
<evidence type="ECO:0000256" key="1">
    <source>
        <dbReference type="SAM" id="MobiDB-lite"/>
    </source>
</evidence>
<dbReference type="Proteomes" id="UP000887159">
    <property type="component" value="Unassembled WGS sequence"/>
</dbReference>
<sequence>MEKILALFNFDNTNSKNDAYTAIIPEGLSHGDEAPIVSDAYTAIIPEDLSHGDEAPIVSDAYTAIIPEDLSHEDEVPIVSDALTSENVTSDGSNPSVSGKVTESQSSFEEYQV</sequence>
<accession>A0A8X7BEI4</accession>
<proteinExistence type="predicted"/>
<comment type="caution">
    <text evidence="2">The sequence shown here is derived from an EMBL/GenBank/DDBJ whole genome shotgun (WGS) entry which is preliminary data.</text>
</comment>
<dbReference type="AlphaFoldDB" id="A0A8X7BEI4"/>
<organism evidence="2 3">
    <name type="scientific">Trichonephila clavipes</name>
    <name type="common">Golden silk orbweaver</name>
    <name type="synonym">Nephila clavipes</name>
    <dbReference type="NCBI Taxonomy" id="2585209"/>
    <lineage>
        <taxon>Eukaryota</taxon>
        <taxon>Metazoa</taxon>
        <taxon>Ecdysozoa</taxon>
        <taxon>Arthropoda</taxon>
        <taxon>Chelicerata</taxon>
        <taxon>Arachnida</taxon>
        <taxon>Araneae</taxon>
        <taxon>Araneomorphae</taxon>
        <taxon>Entelegynae</taxon>
        <taxon>Araneoidea</taxon>
        <taxon>Nephilidae</taxon>
        <taxon>Trichonephila</taxon>
    </lineage>
</organism>
<feature type="region of interest" description="Disordered" evidence="1">
    <location>
        <begin position="84"/>
        <end position="113"/>
    </location>
</feature>
<evidence type="ECO:0000313" key="2">
    <source>
        <dbReference type="EMBL" id="GFY28398.1"/>
    </source>
</evidence>
<dbReference type="EMBL" id="BMAU01021384">
    <property type="protein sequence ID" value="GFY28398.1"/>
    <property type="molecule type" value="Genomic_DNA"/>
</dbReference>
<protein>
    <submittedName>
        <fullName evidence="2">SH3 domain-containing protein</fullName>
    </submittedName>
</protein>